<dbReference type="SUPFAM" id="SSF82866">
    <property type="entry name" value="Multidrug efflux transporter AcrB transmembrane domain"/>
    <property type="match status" value="1"/>
</dbReference>
<feature type="compositionally biased region" description="Acidic residues" evidence="24">
    <location>
        <begin position="500"/>
        <end position="535"/>
    </location>
</feature>
<dbReference type="InterPro" id="IPR000731">
    <property type="entry name" value="SSD"/>
</dbReference>
<evidence type="ECO:0000313" key="28">
    <source>
        <dbReference type="Proteomes" id="UP000054544"/>
    </source>
</evidence>
<dbReference type="PANTHER" id="PTHR46378">
    <property type="entry name" value="STEROL REGULATORY ELEMENT-BINDING PROTEIN CLEAVAGE-ACTIVATING PROTEIN"/>
    <property type="match status" value="1"/>
</dbReference>
<evidence type="ECO:0000256" key="7">
    <source>
        <dbReference type="ARBA" id="ARBA00022552"/>
    </source>
</evidence>
<keyword evidence="21" id="KW-0753">Steroid metabolism</keyword>
<keyword evidence="14" id="KW-0256">Endoplasmic reticulum</keyword>
<dbReference type="GO" id="GO:0032934">
    <property type="term" value="F:sterol binding"/>
    <property type="evidence" value="ECO:0007669"/>
    <property type="project" value="InterPro"/>
</dbReference>
<feature type="region of interest" description="Disordered" evidence="24">
    <location>
        <begin position="364"/>
        <end position="388"/>
    </location>
</feature>
<feature type="transmembrane region" description="Helical" evidence="25">
    <location>
        <begin position="1439"/>
        <end position="1462"/>
    </location>
</feature>
<keyword evidence="16" id="KW-0333">Golgi apparatus</keyword>
<keyword evidence="18" id="KW-0446">Lipid-binding</keyword>
<evidence type="ECO:0000256" key="19">
    <source>
        <dbReference type="ARBA" id="ARBA00023136"/>
    </source>
</evidence>
<evidence type="ECO:0000256" key="20">
    <source>
        <dbReference type="ARBA" id="ARBA00023180"/>
    </source>
</evidence>
<keyword evidence="10 23" id="KW-0808">Transferase</keyword>
<dbReference type="Pfam" id="PF12349">
    <property type="entry name" value="Sterol-sensing"/>
    <property type="match status" value="1"/>
</dbReference>
<reference evidence="28" key="1">
    <citation type="journal article" date="2014" name="BMC Genomics">
        <title>The genome sequence of the biocontrol fungus Metarhizium anisopliae and comparative genomics of Metarhizium species.</title>
        <authorList>
            <person name="Pattemore J.A."/>
            <person name="Hane J.K."/>
            <person name="Williams A.H."/>
            <person name="Wilson B.A."/>
            <person name="Stodart B.J."/>
            <person name="Ash G.J."/>
        </authorList>
    </citation>
    <scope>NUCLEOTIDE SEQUENCE [LARGE SCALE GENOMIC DNA]</scope>
    <source>
        <strain evidence="28">BRIP 53293</strain>
    </source>
</reference>
<feature type="compositionally biased region" description="Basic and acidic residues" evidence="24">
    <location>
        <begin position="469"/>
        <end position="499"/>
    </location>
</feature>
<feature type="region of interest" description="Disordered" evidence="24">
    <location>
        <begin position="595"/>
        <end position="633"/>
    </location>
</feature>
<dbReference type="InterPro" id="IPR053958">
    <property type="entry name" value="HMGCR/SNAP/NPC1-like_SSD"/>
</dbReference>
<dbReference type="GO" id="GO:0005789">
    <property type="term" value="C:endoplasmic reticulum membrane"/>
    <property type="evidence" value="ECO:0007669"/>
    <property type="project" value="UniProtKB-SubCell"/>
</dbReference>
<evidence type="ECO:0000313" key="27">
    <source>
        <dbReference type="EMBL" id="KJK77967.1"/>
    </source>
</evidence>
<keyword evidence="11 23" id="KW-0949">S-adenosyl-L-methionine</keyword>
<dbReference type="Proteomes" id="UP000054544">
    <property type="component" value="Unassembled WGS sequence"/>
</dbReference>
<evidence type="ECO:0000256" key="12">
    <source>
        <dbReference type="ARBA" id="ARBA00022692"/>
    </source>
</evidence>
<accession>A0A0D9NV77</accession>
<evidence type="ECO:0000256" key="15">
    <source>
        <dbReference type="ARBA" id="ARBA00022989"/>
    </source>
</evidence>
<evidence type="ECO:0000256" key="9">
    <source>
        <dbReference type="ARBA" id="ARBA00022603"/>
    </source>
</evidence>
<evidence type="ECO:0000259" key="26">
    <source>
        <dbReference type="PROSITE" id="PS50156"/>
    </source>
</evidence>
<feature type="binding site" evidence="23">
    <location>
        <position position="58"/>
    </location>
    <ligand>
        <name>S-adenosyl-L-methionine</name>
        <dbReference type="ChEBI" id="CHEBI:59789"/>
    </ligand>
</feature>
<evidence type="ECO:0000256" key="11">
    <source>
        <dbReference type="ARBA" id="ARBA00022691"/>
    </source>
</evidence>
<keyword evidence="6 23" id="KW-0690">Ribosome biogenesis</keyword>
<feature type="compositionally biased region" description="Basic residues" evidence="24">
    <location>
        <begin position="831"/>
        <end position="840"/>
    </location>
</feature>
<dbReference type="GO" id="GO:0032933">
    <property type="term" value="P:SREBP signaling pathway"/>
    <property type="evidence" value="ECO:0007669"/>
    <property type="project" value="InterPro"/>
</dbReference>
<dbReference type="GO" id="GO:0005730">
    <property type="term" value="C:nucleolus"/>
    <property type="evidence" value="ECO:0007669"/>
    <property type="project" value="UniProtKB-SubCell"/>
</dbReference>
<dbReference type="InterPro" id="IPR012920">
    <property type="entry name" value="rRNA_MeTfrase_SPB1-like_C"/>
</dbReference>
<dbReference type="InterPro" id="IPR030225">
    <property type="entry name" value="SCAP"/>
</dbReference>
<evidence type="ECO:0000256" key="17">
    <source>
        <dbReference type="ARBA" id="ARBA00023098"/>
    </source>
</evidence>
<evidence type="ECO:0000256" key="4">
    <source>
        <dbReference type="ARBA" id="ARBA00007410"/>
    </source>
</evidence>
<feature type="compositionally biased region" description="Low complexity" evidence="24">
    <location>
        <begin position="612"/>
        <end position="621"/>
    </location>
</feature>
<keyword evidence="23" id="KW-0175">Coiled coil</keyword>
<dbReference type="GO" id="GO:0000139">
    <property type="term" value="C:Golgi membrane"/>
    <property type="evidence" value="ECO:0007669"/>
    <property type="project" value="UniProtKB-SubCell"/>
</dbReference>
<keyword evidence="12 25" id="KW-0812">Transmembrane</keyword>
<keyword evidence="20" id="KW-0325">Glycoprotein</keyword>
<keyword evidence="28" id="KW-1185">Reference proteome</keyword>
<dbReference type="InterPro" id="IPR036322">
    <property type="entry name" value="WD40_repeat_dom_sf"/>
</dbReference>
<dbReference type="EMBL" id="KE384737">
    <property type="protein sequence ID" value="KJK77967.1"/>
    <property type="molecule type" value="Genomic_DNA"/>
</dbReference>
<keyword evidence="7 23" id="KW-0698">rRNA processing</keyword>
<feature type="coiled-coil region" evidence="23">
    <location>
        <begin position="739"/>
        <end position="766"/>
    </location>
</feature>
<feature type="binding site" evidence="23">
    <location>
        <position position="76"/>
    </location>
    <ligand>
        <name>S-adenosyl-L-methionine</name>
        <dbReference type="ChEBI" id="CHEBI:59789"/>
    </ligand>
</feature>
<feature type="binding site" evidence="23">
    <location>
        <position position="117"/>
    </location>
    <ligand>
        <name>S-adenosyl-L-methionine</name>
        <dbReference type="ChEBI" id="CHEBI:59789"/>
    </ligand>
</feature>
<feature type="transmembrane region" description="Helical" evidence="25">
    <location>
        <begin position="1319"/>
        <end position="1338"/>
    </location>
</feature>
<keyword evidence="17" id="KW-0443">Lipid metabolism</keyword>
<proteinExistence type="inferred from homology"/>
<dbReference type="InterPro" id="IPR029063">
    <property type="entry name" value="SAM-dependent_MTases_sf"/>
</dbReference>
<comment type="subcellular location">
    <subcellularLocation>
        <location evidence="1">Endoplasmic reticulum membrane</location>
        <topology evidence="1">Multi-pass membrane protein</topology>
    </subcellularLocation>
    <subcellularLocation>
        <location evidence="3">Golgi apparatus membrane</location>
        <topology evidence="3">Multi-pass membrane protein</topology>
    </subcellularLocation>
    <subcellularLocation>
        <location evidence="2 23">Nucleus</location>
        <location evidence="2 23">Nucleolus</location>
    </subcellularLocation>
</comment>
<organism evidence="27 28">
    <name type="scientific">Metarhizium anisopliae BRIP 53293</name>
    <dbReference type="NCBI Taxonomy" id="1291518"/>
    <lineage>
        <taxon>Eukaryota</taxon>
        <taxon>Fungi</taxon>
        <taxon>Dikarya</taxon>
        <taxon>Ascomycota</taxon>
        <taxon>Pezizomycotina</taxon>
        <taxon>Sordariomycetes</taxon>
        <taxon>Hypocreomycetidae</taxon>
        <taxon>Hypocreales</taxon>
        <taxon>Clavicipitaceae</taxon>
        <taxon>Metarhizium</taxon>
    </lineage>
</organism>
<dbReference type="SUPFAM" id="SSF53335">
    <property type="entry name" value="S-adenosyl-L-methionine-dependent methyltransferases"/>
    <property type="match status" value="1"/>
</dbReference>
<keyword evidence="13" id="KW-0677">Repeat</keyword>
<evidence type="ECO:0000256" key="13">
    <source>
        <dbReference type="ARBA" id="ARBA00022737"/>
    </source>
</evidence>
<dbReference type="GO" id="GO:0045540">
    <property type="term" value="P:regulation of cholesterol biosynthetic process"/>
    <property type="evidence" value="ECO:0007669"/>
    <property type="project" value="TreeGrafter"/>
</dbReference>
<feature type="domain" description="SSD" evidence="26">
    <location>
        <begin position="1115"/>
        <end position="1273"/>
    </location>
</feature>
<evidence type="ECO:0000256" key="8">
    <source>
        <dbReference type="ARBA" id="ARBA00022574"/>
    </source>
</evidence>
<dbReference type="OrthoDB" id="1914839at2759"/>
<dbReference type="InterPro" id="IPR028589">
    <property type="entry name" value="SPB1-like"/>
</dbReference>
<dbReference type="Gene3D" id="2.130.10.10">
    <property type="entry name" value="YVTN repeat-like/Quinoprotein amine dehydrogenase"/>
    <property type="match status" value="1"/>
</dbReference>
<feature type="compositionally biased region" description="Acidic residues" evidence="24">
    <location>
        <begin position="459"/>
        <end position="468"/>
    </location>
</feature>
<evidence type="ECO:0000256" key="2">
    <source>
        <dbReference type="ARBA" id="ARBA00004604"/>
    </source>
</evidence>
<feature type="region of interest" description="Disordered" evidence="24">
    <location>
        <begin position="450"/>
        <end position="554"/>
    </location>
</feature>
<keyword evidence="8" id="KW-0853">WD repeat</keyword>
<evidence type="ECO:0000256" key="5">
    <source>
        <dbReference type="ARBA" id="ARBA00019541"/>
    </source>
</evidence>
<comment type="similarity">
    <text evidence="23">Belongs to the class I-like SAM-binding methyltransferase superfamily. RNA methyltransferase RlmE family. SPB1 subfamily.</text>
</comment>
<dbReference type="InterPro" id="IPR024576">
    <property type="entry name" value="rRNA_MeTfrase_Spb1_DUF3381"/>
</dbReference>
<dbReference type="InterPro" id="IPR002877">
    <property type="entry name" value="RNA_MeTrfase_FtsJ_dom"/>
</dbReference>
<dbReference type="HAMAP" id="MF_03163">
    <property type="entry name" value="RNA_methyltr_E_SPB1"/>
    <property type="match status" value="1"/>
</dbReference>
<feature type="binding site" evidence="23">
    <location>
        <position position="56"/>
    </location>
    <ligand>
        <name>S-adenosyl-L-methionine</name>
        <dbReference type="ChEBI" id="CHEBI:59789"/>
    </ligand>
</feature>
<feature type="transmembrane region" description="Helical" evidence="25">
    <location>
        <begin position="1116"/>
        <end position="1132"/>
    </location>
</feature>
<evidence type="ECO:0000256" key="21">
    <source>
        <dbReference type="ARBA" id="ARBA00023221"/>
    </source>
</evidence>
<dbReference type="STRING" id="1291518.A0A0D9NV77"/>
<dbReference type="InterPro" id="IPR015943">
    <property type="entry name" value="WD40/YVTN_repeat-like_dom_sf"/>
</dbReference>
<name>A0A0D9NV77_METAN</name>
<evidence type="ECO:0000256" key="23">
    <source>
        <dbReference type="HAMAP-Rule" id="MF_03163"/>
    </source>
</evidence>
<feature type="transmembrane region" description="Helical" evidence="25">
    <location>
        <begin position="863"/>
        <end position="884"/>
    </location>
</feature>
<sequence length="1942" mass="216860">MAIQKKHGKGRLDKWYKLAKEKGYRARAAFKLIQLNKKYGFLEKSKVLLDLCAAPGSWCQVAAEVMPMNSLIVGVDLAPIKPIPRVITFQSDITTENCRATIRQHLKTWKADTVLHDGAPNVGTAWAQDSFNQAELALQSMKLATEFLVEGGTFVTKVFRSKDYNPLLWVLNQLFTKVEATKPPSSRNVSAEIFVVCRGFKAPKRIDPRFLDPRYVFAELTGATPNNEAKVYNPEVKKRKREGYDEGDYILYKEVPASEFIQTTDPIAILGSCNKLTFSPPRGGDIALAALDKLPETTEEIRQCCQDLKVLGRKDFKLLLKWRLKARGIFGFSTKEKDQEEAAIGEEVVEVESMDEELRLQEELQSMKDKENSKKKRERRKENEKKQREIVRMQLNMVAPMDIGMEESGPIGEGAMFSLKSADKSGALRRLNRGKMVVVPGQTPVAAQTVAEESAGGENESDDEEDFLERELDSMYENYRERKAEADAKYRAKKAREERPDDEWEGLSADEDAEKSDSSELEEEEDDSSDDEEDEPARSLLTDLDDSAPSSDGLSKRAAAFFSQDIFKDFTTSEKDVDIIGNNFAEKLAVNGQSSKNKQLNGAHASSKKAVQSQTQTNQTHSQEHNDDEDNDFEVVKSNNADDWEEDKRLPDGKLDIDIITAEAMTLAHQLASGQKTSHDAIDDGFNKHAFRDREGLPEWFIDDEGKHDKPHKPITKAAANAIKEKLRAFNARPIKKVREAKARKKLKAAQKLEKLKKKSDMLANDEGMTEKEKAESIAKLLSKAARKKPTQPAKLVVARGLNRGVQGRPKGVRGRYRMVDPRMKKELRAQKRISQKKKRTTEPPDLAPSHPLRRGFARYGRYVAGHVVTAVFISATVATILIYPIPYLFTSDFVNGASYLPHHAWTVAQPLTYDAAVEPDIIMRSIWVHSSYMEALNADLLASALELQNELLGETENFSPRDAPDNLAKHQDDDQLSLAQRDALHISNGLTNQSWFFHSPLLYWHSSRDRLLADHDILSTINDRKNQSNFSNTTLRHSVVFSGKRFEDRRLVAADAIVITLLCLGDSPVGQEWETKALSLPEKVSDKFDVYPSDGRYARSQLYEFQFRPMSPQDILSLAFAYGFAVLYFLMSLSKLRAVKSKIGLIVTIITQVALSIMSSFTVCAIFNFDLSRIPQAAYPLVVLSMSLENIFRLINAVILTPSEDSTSNRIGHAFGQTAHTALASSLQNVLILFGLSRVVSPGVSAFCIFAAVAIVFDFFYLSTFFLSVLSVDVRRMELGDALAKAALRQSRRKYQGNGRGPLADGFFQGKIAWSTRIAGTVIMIGFVIIAQWHFFGDDNMFRKLLRLYRGTDSNLLRTPDLSVLKGLHQARSHTSWLRNQDHETAKEIIRLIKPEAYSYVARVFEPLVFVKRDSDRTPHSKEPTLLPAAYDFIHHQLLRFIVIVVVIVAALRLLMNYLLWGEDAELANGGEQDDTPLVSIKSMGGGHVLDVALLSKSKAGHIVSVGLDRVIRVWNIRRGSSYVIADGNDAELCPFPILGMSIDGNSTWLALLSTSRVSFWNLAEQRWGGCMPLESCSHRPAAMFFDSTPDTDKPTIQLVHHNGTMVQVTAGTQIPESGISICPEPLALARSLTKKCDSGVITFIVMVSKRGHVYIGNRQESSWTTQLLDLKISDAGAISQIVPLSPLGVFALAASDCVYLVDAEVREVLRTLLTERMISRSLQCTYSGHASKPGMLGLASLTLCYVKSETGDCVLQAYVPADDCEVIDLRSPDSKMNGDECSFESAKEVKKRVKNPGTWHLLSDGSVVGIRRAIQTYNKTSNMNSILRRRRATGQNNQYSFANWEVWATSPCDKPDLEECRPLFELGDESSHLVVSDLGPKVSVGLRSVAFTFGNVIKLVTAGALEHYDVDPENNSYDALMNTSSRRRKPGQAARIRASS</sequence>
<keyword evidence="15 25" id="KW-1133">Transmembrane helix</keyword>
<evidence type="ECO:0000256" key="1">
    <source>
        <dbReference type="ARBA" id="ARBA00004477"/>
    </source>
</evidence>
<keyword evidence="22 23" id="KW-0539">Nucleus</keyword>
<comment type="similarity">
    <text evidence="4">Belongs to the WD repeat SCAP family.</text>
</comment>
<dbReference type="Gene3D" id="3.40.50.150">
    <property type="entry name" value="Vaccinia Virus protein VP39"/>
    <property type="match status" value="1"/>
</dbReference>
<keyword evidence="19 25" id="KW-0472">Membrane</keyword>
<dbReference type="HAMAP" id="MF_01547">
    <property type="entry name" value="RNA_methyltr_E"/>
    <property type="match status" value="1"/>
</dbReference>
<evidence type="ECO:0000256" key="14">
    <source>
        <dbReference type="ARBA" id="ARBA00022824"/>
    </source>
</evidence>
<dbReference type="PANTHER" id="PTHR46378:SF1">
    <property type="entry name" value="STEROL REGULATORY ELEMENT-BINDING PROTEIN CLEAVAGE-ACTIVATING PROTEIN"/>
    <property type="match status" value="1"/>
</dbReference>
<evidence type="ECO:0000256" key="10">
    <source>
        <dbReference type="ARBA" id="ARBA00022679"/>
    </source>
</evidence>
<evidence type="ECO:0000256" key="6">
    <source>
        <dbReference type="ARBA" id="ARBA00022517"/>
    </source>
</evidence>
<dbReference type="PROSITE" id="PS50156">
    <property type="entry name" value="SSD"/>
    <property type="match status" value="1"/>
</dbReference>
<dbReference type="GO" id="GO:0008202">
    <property type="term" value="P:steroid metabolic process"/>
    <property type="evidence" value="ECO:0007669"/>
    <property type="project" value="UniProtKB-KW"/>
</dbReference>
<feature type="binding site" evidence="23">
    <location>
        <position position="92"/>
    </location>
    <ligand>
        <name>S-adenosyl-L-methionine</name>
        <dbReference type="ChEBI" id="CHEBI:59789"/>
    </ligand>
</feature>
<protein>
    <recommendedName>
        <fullName evidence="5">Sterol regulatory element-binding protein cleavage-activating protein</fullName>
    </recommendedName>
</protein>
<evidence type="ECO:0000256" key="22">
    <source>
        <dbReference type="ARBA" id="ARBA00023242"/>
    </source>
</evidence>
<evidence type="ECO:0000256" key="16">
    <source>
        <dbReference type="ARBA" id="ARBA00023034"/>
    </source>
</evidence>
<dbReference type="Pfam" id="PF11861">
    <property type="entry name" value="DUF3381"/>
    <property type="match status" value="1"/>
</dbReference>
<evidence type="ECO:0000256" key="24">
    <source>
        <dbReference type="SAM" id="MobiDB-lite"/>
    </source>
</evidence>
<dbReference type="Pfam" id="PF07780">
    <property type="entry name" value="Spb1_C"/>
    <property type="match status" value="1"/>
</dbReference>
<evidence type="ECO:0000256" key="3">
    <source>
        <dbReference type="ARBA" id="ARBA00004653"/>
    </source>
</evidence>
<keyword evidence="9 23" id="KW-0489">Methyltransferase</keyword>
<dbReference type="Pfam" id="PF01728">
    <property type="entry name" value="FtsJ"/>
    <property type="match status" value="1"/>
</dbReference>
<feature type="transmembrane region" description="Helical" evidence="25">
    <location>
        <begin position="1144"/>
        <end position="1168"/>
    </location>
</feature>
<dbReference type="FunFam" id="3.40.50.150:FF:000004">
    <property type="entry name" value="AdoMet-dependent rRNA methyltransferase SPB1"/>
    <property type="match status" value="1"/>
</dbReference>
<gene>
    <name evidence="27" type="ORF">H634G_06934</name>
</gene>
<dbReference type="SUPFAM" id="SSF50978">
    <property type="entry name" value="WD40 repeat-like"/>
    <property type="match status" value="2"/>
</dbReference>
<feature type="transmembrane region" description="Helical" evidence="25">
    <location>
        <begin position="1248"/>
        <end position="1271"/>
    </location>
</feature>
<evidence type="ECO:0000256" key="18">
    <source>
        <dbReference type="ARBA" id="ARBA00023121"/>
    </source>
</evidence>
<feature type="region of interest" description="Disordered" evidence="24">
    <location>
        <begin position="828"/>
        <end position="851"/>
    </location>
</feature>
<dbReference type="GO" id="GO:0008649">
    <property type="term" value="F:rRNA methyltransferase activity"/>
    <property type="evidence" value="ECO:0007669"/>
    <property type="project" value="InterPro"/>
</dbReference>
<feature type="active site" description="Proton acceptor" evidence="23">
    <location>
        <position position="157"/>
    </location>
</feature>
<dbReference type="InterPro" id="IPR015507">
    <property type="entry name" value="rRNA-MeTfrase_E"/>
</dbReference>
<evidence type="ECO:0000256" key="25">
    <source>
        <dbReference type="SAM" id="Phobius"/>
    </source>
</evidence>
<dbReference type="GO" id="GO:0032936">
    <property type="term" value="C:SREBP-SCAP complex"/>
    <property type="evidence" value="ECO:0007669"/>
    <property type="project" value="TreeGrafter"/>
</dbReference>